<feature type="region of interest" description="Disordered" evidence="1">
    <location>
        <begin position="1433"/>
        <end position="1462"/>
    </location>
</feature>
<feature type="region of interest" description="Disordered" evidence="1">
    <location>
        <begin position="512"/>
        <end position="551"/>
    </location>
</feature>
<sequence>MPFAWTHDRAAAAPSTSAAPSGRISVSPTQTRGAGAGAGHRRGLPHSTSMCSNMSSLSTSARSASGSHFATALPPSSLSVAKASTSAALTSADESDDFRHFLDEAQAKDDLQRQKQAHTVASLTPGAQNSSRPGAAESLRRAASSSTLNSVNSQRAMTNAPSSSIRQNATLSAVSRAPRSVSNYSVTFRNPTSQFLEQLSVGAQTPELGIDDTPISGRTVDNKSHLTALGHAAQLQSRSASGSLPPRNATIKVKASSTQRLPARSSTVAVESPVATPTSARNAFTQSTVPTSPSRQASAPRITSPVARTRPLSPRRRPQSYIHKPPAEPSGFVSPRKLGATNLGLGLPTSPAASPTQAKRSAEEMERSVSLNPSAKLQEATKDLKAPPMQQSPSQPASRRKTWFGLGWATEAGESVASESRDEPMQPVQSTDDQPPPPMSEDEAAFRRSLGYNDVFDPSADGKVVAQSMSAQKAFPGGRDSDATIKAESPLTQVPVRERRVSWLPWRNVAPLESEEPTDAATKAADDYSCQQQQQQQNVEADVSTPEAVSDAVAAGTNKAITEDTQVDGKDTVTYKTVVKRGWMGARYEVQEPVTGLRDIFDPPAPDAAQASRPDAAATAKDVCEPKGDQGAHNDSDQQQASYPPTAPAGGSEGSNARQASATWRWRFWSGREDRPEVDATSAAQQLQVPDALPDARAAELEQPRDQPDTAVPMDIDQDGAHATAPTAPDGGSWTYSSYLASWVPTWVYNAQQQEAAADDSPVQVDPAPTETPVEVPPRTPAEQVKADALARDASAAVFDVNKAVLNGSTRSGWIKFFGSRSANLPREAPEAITNDNGMEIMDISEMEGPARPAAARTIAASNDRLTADVAREPRSRTTTNGSATGSKASSFAGDAEGSRAGTPLSTSMSKESVKNFSKAAITKAANATAASTLGLGKGKRIDAAQTSNNNSRGTNTGSSSTQPAKDISKNVAPNGSGPPRSGATTPTRAAGDPVPIVPPNLILPSFEDTFARAPRMWAPKVGVLERTLSAVNSYLFSKVPDLERMKRPTRFSTYREPSLGSSASTFKGTAASFKGGRPTQRLAGKAKATGAGSSKDKGVETALKEVADSAQRLPRAWSTVGMHDRAQTKGTAGIGKIVVIGVHGWFTQSIFKNMIGEPTGTSAKFAAMQTESIRRHFFEAGLELNPEAITAISLQGDGKVADRVDRLFSELISRPNWVNDLKTADALFLSAHSQGAVVATQLLARLIEQRIVRAEHTRICLLAMCGIHHGPFAHLKSSITASYINYFETAAAKELFDFQSSSTAVAKQYTAALKIVLDAGAKCVYVGSTDDNVVPIYSALNSSNNHPSILRALYIDGQAFPKVDFLTNLLVLCVAVRNAGLSDHNLLTLLSASVAGSLYGGKGHSQVYEEKGVYDLATRYLFEVTHPLGEPTFVPGPPGANSQTTAATGNTSRRVSSSDSDAGNAAVLVSEAFEAQRWNPYELPWSLRGLFEDKHVRSLFAEDMLTLLQSYDEWKPDAKSKALKDLQWRLAPMRSIKPPEIEEEEGEGGQGEEKTVGGGKGKGKGSKL</sequence>
<feature type="compositionally biased region" description="Polar residues" evidence="1">
    <location>
        <begin position="1441"/>
        <end position="1462"/>
    </location>
</feature>
<proteinExistence type="predicted"/>
<feature type="compositionally biased region" description="Basic and acidic residues" evidence="1">
    <location>
        <begin position="866"/>
        <end position="876"/>
    </location>
</feature>
<dbReference type="OrthoDB" id="5598028at2759"/>
<feature type="compositionally biased region" description="Low complexity" evidence="1">
    <location>
        <begin position="386"/>
        <end position="397"/>
    </location>
</feature>
<feature type="region of interest" description="Disordered" evidence="1">
    <location>
        <begin position="699"/>
        <end position="732"/>
    </location>
</feature>
<feature type="region of interest" description="Disordered" evidence="1">
    <location>
        <begin position="381"/>
        <end position="400"/>
    </location>
</feature>
<feature type="compositionally biased region" description="Basic and acidic residues" evidence="1">
    <location>
        <begin position="622"/>
        <end position="636"/>
    </location>
</feature>
<name>A0A127Z3U9_9BASI</name>
<evidence type="ECO:0000313" key="3">
    <source>
        <dbReference type="EMBL" id="CDR88466.1"/>
    </source>
</evidence>
<feature type="domain" description="YMC020W-like alpha/beta hydrolase" evidence="2">
    <location>
        <begin position="1128"/>
        <end position="1427"/>
    </location>
</feature>
<dbReference type="InterPro" id="IPR058933">
    <property type="entry name" value="YMC020W-like_ab_hydrolase"/>
</dbReference>
<dbReference type="PANTHER" id="PTHR47349:SF1">
    <property type="entry name" value="AER328WP"/>
    <property type="match status" value="1"/>
</dbReference>
<feature type="region of interest" description="Disordered" evidence="1">
    <location>
        <begin position="755"/>
        <end position="778"/>
    </location>
</feature>
<feature type="compositionally biased region" description="Polar residues" evidence="1">
    <location>
        <begin position="147"/>
        <end position="173"/>
    </location>
</feature>
<feature type="compositionally biased region" description="Low complexity" evidence="1">
    <location>
        <begin position="11"/>
        <end position="21"/>
    </location>
</feature>
<evidence type="ECO:0000259" key="2">
    <source>
        <dbReference type="Pfam" id="PF26147"/>
    </source>
</evidence>
<feature type="region of interest" description="Disordered" evidence="1">
    <location>
        <begin position="1"/>
        <end position="61"/>
    </location>
</feature>
<accession>A0A127Z3U9</accession>
<dbReference type="EMBL" id="LK056678">
    <property type="protein sequence ID" value="CDR88466.1"/>
    <property type="molecule type" value="Genomic_DNA"/>
</dbReference>
<feature type="compositionally biased region" description="Polar residues" evidence="1">
    <location>
        <begin position="877"/>
        <end position="890"/>
    </location>
</feature>
<evidence type="ECO:0000256" key="1">
    <source>
        <dbReference type="SAM" id="MobiDB-lite"/>
    </source>
</evidence>
<feature type="region of interest" description="Disordered" evidence="1">
    <location>
        <begin position="944"/>
        <end position="997"/>
    </location>
</feature>
<feature type="region of interest" description="Disordered" evidence="1">
    <location>
        <begin position="1535"/>
        <end position="1569"/>
    </location>
</feature>
<dbReference type="PANTHER" id="PTHR47349">
    <property type="entry name" value="CHROMOSOME 8, WHOLE GENOME SHOTGUN SEQUENCE"/>
    <property type="match status" value="1"/>
</dbReference>
<feature type="compositionally biased region" description="Low complexity" evidence="1">
    <location>
        <begin position="135"/>
        <end position="146"/>
    </location>
</feature>
<feature type="compositionally biased region" description="Polar residues" evidence="1">
    <location>
        <begin position="117"/>
        <end position="132"/>
    </location>
</feature>
<feature type="region of interest" description="Disordered" evidence="1">
    <location>
        <begin position="597"/>
        <end position="661"/>
    </location>
</feature>
<feature type="region of interest" description="Disordered" evidence="1">
    <location>
        <begin position="252"/>
        <end position="374"/>
    </location>
</feature>
<dbReference type="InterPro" id="IPR058934">
    <property type="entry name" value="YMC020W-like"/>
</dbReference>
<gene>
    <name evidence="3" type="ORF">SPSC_04293</name>
</gene>
<feature type="compositionally biased region" description="Basic and acidic residues" evidence="1">
    <location>
        <begin position="699"/>
        <end position="708"/>
    </location>
</feature>
<feature type="region of interest" description="Disordered" evidence="1">
    <location>
        <begin position="109"/>
        <end position="176"/>
    </location>
</feature>
<protein>
    <recommendedName>
        <fullName evidence="2">YMC020W-like alpha/beta hydrolase domain-containing protein</fullName>
    </recommendedName>
</protein>
<feature type="compositionally biased region" description="Low complexity" evidence="1">
    <location>
        <begin position="607"/>
        <end position="620"/>
    </location>
</feature>
<feature type="region of interest" description="Disordered" evidence="1">
    <location>
        <begin position="412"/>
        <end position="442"/>
    </location>
</feature>
<organism evidence="3">
    <name type="scientific">Sporisorium scitamineum</name>
    <dbReference type="NCBI Taxonomy" id="49012"/>
    <lineage>
        <taxon>Eukaryota</taxon>
        <taxon>Fungi</taxon>
        <taxon>Dikarya</taxon>
        <taxon>Basidiomycota</taxon>
        <taxon>Ustilaginomycotina</taxon>
        <taxon>Ustilaginomycetes</taxon>
        <taxon>Ustilaginales</taxon>
        <taxon>Ustilaginaceae</taxon>
        <taxon>Sporisorium</taxon>
    </lineage>
</organism>
<feature type="region of interest" description="Disordered" evidence="1">
    <location>
        <begin position="864"/>
        <end position="911"/>
    </location>
</feature>
<feature type="compositionally biased region" description="Basic and acidic residues" evidence="1">
    <location>
        <begin position="1"/>
        <end position="10"/>
    </location>
</feature>
<feature type="compositionally biased region" description="Low complexity" evidence="1">
    <location>
        <begin position="1084"/>
        <end position="1094"/>
    </location>
</feature>
<feature type="compositionally biased region" description="Polar residues" evidence="1">
    <location>
        <begin position="255"/>
        <end position="297"/>
    </location>
</feature>
<feature type="region of interest" description="Disordered" evidence="1">
    <location>
        <begin position="1054"/>
        <end position="1100"/>
    </location>
</feature>
<reference evidence="3" key="1">
    <citation type="submission" date="2014-06" db="EMBL/GenBank/DDBJ databases">
        <authorList>
            <person name="Ju J."/>
            <person name="Zhang J."/>
        </authorList>
    </citation>
    <scope>NUCLEOTIDE SEQUENCE</scope>
    <source>
        <strain evidence="3">SscI8</strain>
    </source>
</reference>
<dbReference type="Pfam" id="PF26147">
    <property type="entry name" value="AB_HYDROLASE_YMC0-YMC35"/>
    <property type="match status" value="1"/>
</dbReference>
<feature type="compositionally biased region" description="Low complexity" evidence="1">
    <location>
        <begin position="947"/>
        <end position="962"/>
    </location>
</feature>
<feature type="compositionally biased region" description="Low complexity" evidence="1">
    <location>
        <begin position="47"/>
        <end position="61"/>
    </location>
</feature>